<dbReference type="RefSeq" id="WP_308981439.1">
    <property type="nucleotide sequence ID" value="NZ_JAVIDL010000013.1"/>
</dbReference>
<evidence type="ECO:0000313" key="2">
    <source>
        <dbReference type="Proteomes" id="UP001243844"/>
    </source>
</evidence>
<organism evidence="1 2">
    <name type="scientific">Acinetobacter rudis</name>
    <dbReference type="NCBI Taxonomy" id="632955"/>
    <lineage>
        <taxon>Bacteria</taxon>
        <taxon>Pseudomonadati</taxon>
        <taxon>Pseudomonadota</taxon>
        <taxon>Gammaproteobacteria</taxon>
        <taxon>Moraxellales</taxon>
        <taxon>Moraxellaceae</taxon>
        <taxon>Acinetobacter</taxon>
    </lineage>
</organism>
<dbReference type="EMBL" id="JAVIDL010000013">
    <property type="protein sequence ID" value="MDQ8935740.1"/>
    <property type="molecule type" value="Genomic_DNA"/>
</dbReference>
<gene>
    <name evidence="1" type="ORF">RFH47_08360</name>
</gene>
<dbReference type="AlphaFoldDB" id="A0AAW8JAZ5"/>
<name>A0AAW8JAZ5_9GAMM</name>
<evidence type="ECO:0008006" key="3">
    <source>
        <dbReference type="Google" id="ProtNLM"/>
    </source>
</evidence>
<reference evidence="1" key="1">
    <citation type="submission" date="2023-08" db="EMBL/GenBank/DDBJ databases">
        <title>Emergence of clinically-relevant ST2 carbapenem-resistant Acinetobacter baumannii strains in hospital sewages in Zhejiang, East of China.</title>
        <authorList>
            <person name="Kaichao C."/>
            <person name="Zhang R."/>
        </authorList>
    </citation>
    <scope>NUCLEOTIDE SEQUENCE</scope>
    <source>
        <strain evidence="1">M-RB-37</strain>
    </source>
</reference>
<accession>A0AAW8JAZ5</accession>
<sequence length="239" mass="28131">MNKVLVLAMTFVVSQQSLGQDLDCNKYSTVFKNQAYQSYALAKTANLDEYRKFLQQTDYSYLFKDKHLGQLYRSAAWYSEAEALNMTKINYDFLRLGIINNFKIQVLPVKGSYQSSYGDVCVMPIQAQYDFLDLHFDSKYDAILVRSPKTKKWRVFIYLGIEKKQDMAEFFPDFPADIRLSAASYNGKNYAESSYFNVHHYYEFYHLDMDKAFRQRMDRIKQENLDALKENGFLNSDKN</sequence>
<dbReference type="Proteomes" id="UP001243844">
    <property type="component" value="Unassembled WGS sequence"/>
</dbReference>
<protein>
    <recommendedName>
        <fullName evidence="3">YARHG domain-containing protein</fullName>
    </recommendedName>
</protein>
<evidence type="ECO:0000313" key="1">
    <source>
        <dbReference type="EMBL" id="MDQ8935740.1"/>
    </source>
</evidence>
<proteinExistence type="predicted"/>
<comment type="caution">
    <text evidence="1">The sequence shown here is derived from an EMBL/GenBank/DDBJ whole genome shotgun (WGS) entry which is preliminary data.</text>
</comment>